<dbReference type="SMART" id="SM00066">
    <property type="entry name" value="GAL4"/>
    <property type="match status" value="1"/>
</dbReference>
<dbReference type="Gene3D" id="4.10.240.10">
    <property type="entry name" value="Zn(2)-C6 fungal-type DNA-binding domain"/>
    <property type="match status" value="1"/>
</dbReference>
<evidence type="ECO:0000256" key="4">
    <source>
        <dbReference type="SAM" id="Coils"/>
    </source>
</evidence>
<dbReference type="InterPro" id="IPR050613">
    <property type="entry name" value="Sec_Metabolite_Reg"/>
</dbReference>
<accession>D8Q9K1</accession>
<keyword evidence="3" id="KW-0539">Nucleus</keyword>
<dbReference type="PANTHER" id="PTHR31001">
    <property type="entry name" value="UNCHARACTERIZED TRANSCRIPTIONAL REGULATORY PROTEIN"/>
    <property type="match status" value="1"/>
</dbReference>
<feature type="region of interest" description="Disordered" evidence="5">
    <location>
        <begin position="734"/>
        <end position="827"/>
    </location>
</feature>
<dbReference type="GO" id="GO:0005634">
    <property type="term" value="C:nucleus"/>
    <property type="evidence" value="ECO:0007669"/>
    <property type="project" value="UniProtKB-SubCell"/>
</dbReference>
<dbReference type="AlphaFoldDB" id="D8Q9K1"/>
<dbReference type="eggNOG" id="ENOG502R1CQ">
    <property type="taxonomic scope" value="Eukaryota"/>
</dbReference>
<dbReference type="OrthoDB" id="3364175at2759"/>
<dbReference type="SUPFAM" id="SSF57701">
    <property type="entry name" value="Zn2/Cys6 DNA-binding domain"/>
    <property type="match status" value="1"/>
</dbReference>
<dbReference type="PANTHER" id="PTHR31001:SF81">
    <property type="entry name" value="ZN(II)2CYS6 TRANSCRIPTION FACTOR"/>
    <property type="match status" value="1"/>
</dbReference>
<feature type="region of interest" description="Disordered" evidence="5">
    <location>
        <begin position="149"/>
        <end position="172"/>
    </location>
</feature>
<dbReference type="CDD" id="cd12148">
    <property type="entry name" value="fungal_TF_MHR"/>
    <property type="match status" value="1"/>
</dbReference>
<dbReference type="InterPro" id="IPR001138">
    <property type="entry name" value="Zn2Cys6_DnaBD"/>
</dbReference>
<dbReference type="GeneID" id="9588353"/>
<protein>
    <recommendedName>
        <fullName evidence="6">Zn(2)-C6 fungal-type domain-containing protein</fullName>
    </recommendedName>
</protein>
<keyword evidence="2" id="KW-0479">Metal-binding</keyword>
<dbReference type="HOGENOM" id="CLU_342606_0_0_1"/>
<dbReference type="OMA" id="AISMGCH"/>
<evidence type="ECO:0000256" key="5">
    <source>
        <dbReference type="SAM" id="MobiDB-lite"/>
    </source>
</evidence>
<dbReference type="Pfam" id="PF00172">
    <property type="entry name" value="Zn_clus"/>
    <property type="match status" value="1"/>
</dbReference>
<dbReference type="InParanoid" id="D8Q9K1"/>
<evidence type="ECO:0000259" key="6">
    <source>
        <dbReference type="PROSITE" id="PS50048"/>
    </source>
</evidence>
<dbReference type="GO" id="GO:0000981">
    <property type="term" value="F:DNA-binding transcription factor activity, RNA polymerase II-specific"/>
    <property type="evidence" value="ECO:0007669"/>
    <property type="project" value="InterPro"/>
</dbReference>
<keyword evidence="8" id="KW-1185">Reference proteome</keyword>
<comment type="subcellular location">
    <subcellularLocation>
        <location evidence="1">Nucleus</location>
    </subcellularLocation>
</comment>
<dbReference type="EMBL" id="GL377308">
    <property type="protein sequence ID" value="EFI95674.1"/>
    <property type="molecule type" value="Genomic_DNA"/>
</dbReference>
<organism evidence="8">
    <name type="scientific">Schizophyllum commune (strain H4-8 / FGSC 9210)</name>
    <name type="common">Split gill fungus</name>
    <dbReference type="NCBI Taxonomy" id="578458"/>
    <lineage>
        <taxon>Eukaryota</taxon>
        <taxon>Fungi</taxon>
        <taxon>Dikarya</taxon>
        <taxon>Basidiomycota</taxon>
        <taxon>Agaricomycotina</taxon>
        <taxon>Agaricomycetes</taxon>
        <taxon>Agaricomycetidae</taxon>
        <taxon>Agaricales</taxon>
        <taxon>Schizophyllaceae</taxon>
        <taxon>Schizophyllum</taxon>
    </lineage>
</organism>
<dbReference type="PROSITE" id="PS00463">
    <property type="entry name" value="ZN2_CY6_FUNGAL_1"/>
    <property type="match status" value="1"/>
</dbReference>
<feature type="coiled-coil region" evidence="4">
    <location>
        <begin position="83"/>
        <end position="124"/>
    </location>
</feature>
<evidence type="ECO:0000256" key="2">
    <source>
        <dbReference type="ARBA" id="ARBA00022723"/>
    </source>
</evidence>
<dbReference type="GO" id="GO:0003677">
    <property type="term" value="F:DNA binding"/>
    <property type="evidence" value="ECO:0007669"/>
    <property type="project" value="InterPro"/>
</dbReference>
<feature type="compositionally biased region" description="Pro residues" evidence="5">
    <location>
        <begin position="814"/>
        <end position="827"/>
    </location>
</feature>
<dbReference type="Proteomes" id="UP000007431">
    <property type="component" value="Unassembled WGS sequence"/>
</dbReference>
<feature type="domain" description="Zn(2)-C6 fungal-type" evidence="6">
    <location>
        <begin position="23"/>
        <end position="54"/>
    </location>
</feature>
<reference evidence="7 8" key="1">
    <citation type="journal article" date="2010" name="Nat. Biotechnol.">
        <title>Genome sequence of the model mushroom Schizophyllum commune.</title>
        <authorList>
            <person name="Ohm R.A."/>
            <person name="de Jong J.F."/>
            <person name="Lugones L.G."/>
            <person name="Aerts A."/>
            <person name="Kothe E."/>
            <person name="Stajich J.E."/>
            <person name="de Vries R.P."/>
            <person name="Record E."/>
            <person name="Levasseur A."/>
            <person name="Baker S.E."/>
            <person name="Bartholomew K.A."/>
            <person name="Coutinho P.M."/>
            <person name="Erdmann S."/>
            <person name="Fowler T.J."/>
            <person name="Gathman A.C."/>
            <person name="Lombard V."/>
            <person name="Henrissat B."/>
            <person name="Knabe N."/>
            <person name="Kuees U."/>
            <person name="Lilly W.W."/>
            <person name="Lindquist E."/>
            <person name="Lucas S."/>
            <person name="Magnuson J.K."/>
            <person name="Piumi F."/>
            <person name="Raudaskoski M."/>
            <person name="Salamov A."/>
            <person name="Schmutz J."/>
            <person name="Schwarze F.W.M.R."/>
            <person name="vanKuyk P.A."/>
            <person name="Horton J.S."/>
            <person name="Grigoriev I.V."/>
            <person name="Woesten H.A.B."/>
        </authorList>
    </citation>
    <scope>NUCLEOTIDE SEQUENCE [LARGE SCALE GENOMIC DNA]</scope>
    <source>
        <strain evidence="8">H4-8 / FGSC 9210</strain>
    </source>
</reference>
<sequence>MADSSEPQQQARPKQKRHRPRLSCTNCTNRRQKCDRQHPCGLCIERNVQDTCEYLSVPYARPAPGRGSGSAESSTSQGLRARVAELEQGQTELRDRNAALEQENETLRAQLVDLRQQLMHALAHAHPSPRWSSSSQTPAASDFASPMFVVGAPDEDTHPKQREEPKPPPYMRPLDDDIYSISFVWAQRSLGHVGEFIGRGSILCALHSVSSKSTARMVYADSTKSVECPIDHPELHTLLQNIPSRHILDTLVNHFFERVNDRYGVPEGWFRHTYDHMQQERLANFEQAVNPNWLALLFAILASIPEDASCLVTLRPYPHNTQVYSDQAQEACRLASAAYLKPVPAQQSLRASAADGAVVRCFAKSLMSVYLAEHGHVSEAWKLTGSAIRLAVSVGMHRDPDWPLWQVMSAEEGALRRRSWWNLVILDRLYSYVLGRPQMVRIDLSDVKLPDELPSEPGDAYMVRSGHLLRLCLIMGDAMEKCFSPSLVPGPAVYELDEKFKEWNARLPQHGDADTRHTLAIWYYAARMKLHHGFVTRGLPMQGGALEKRRTYSAEESRRQCLESASKLIDCYCSKQEQDAAVPESVFLLYEATVTVISMMAQTPEEQRSQKYERVVERAYELFQRVAGQANQANGTAQLALWTLEKLVEDNCWRVPSGPVGASDRGTAATSSPRHRGFVPHSGRDSYSQTPGSGLNMPPPPLPPPPLGHQSFESGPSYANASYEHHALASQPRWSSPASYQSPGYPPPSSYAPGSTLAGHPTPSTLHHSNSSSSLHPSSSNLPHPPITSLHPPFPSPSSLAPSSSTAPPHGSDAPPPPDVLRSYPPR</sequence>
<dbReference type="PROSITE" id="PS50048">
    <property type="entry name" value="ZN2_CY6_FUNGAL_2"/>
    <property type="match status" value="1"/>
</dbReference>
<dbReference type="VEuPathDB" id="FungiDB:SCHCODRAFT_02631700"/>
<evidence type="ECO:0000256" key="3">
    <source>
        <dbReference type="ARBA" id="ARBA00023242"/>
    </source>
</evidence>
<gene>
    <name evidence="7" type="ORF">SCHCODRAFT_269932</name>
</gene>
<keyword evidence="4" id="KW-0175">Coiled coil</keyword>
<evidence type="ECO:0000313" key="8">
    <source>
        <dbReference type="Proteomes" id="UP000007431"/>
    </source>
</evidence>
<dbReference type="RefSeq" id="XP_003030577.1">
    <property type="nucleotide sequence ID" value="XM_003030531.1"/>
</dbReference>
<dbReference type="InterPro" id="IPR007219">
    <property type="entry name" value="XnlR_reg_dom"/>
</dbReference>
<dbReference type="GO" id="GO:0006351">
    <property type="term" value="P:DNA-templated transcription"/>
    <property type="evidence" value="ECO:0007669"/>
    <property type="project" value="InterPro"/>
</dbReference>
<dbReference type="SMART" id="SM00906">
    <property type="entry name" value="Fungal_trans"/>
    <property type="match status" value="1"/>
</dbReference>
<feature type="compositionally biased region" description="Basic and acidic residues" evidence="5">
    <location>
        <begin position="155"/>
        <end position="166"/>
    </location>
</feature>
<feature type="region of interest" description="Disordered" evidence="5">
    <location>
        <begin position="59"/>
        <end position="80"/>
    </location>
</feature>
<feature type="non-terminal residue" evidence="7">
    <location>
        <position position="827"/>
    </location>
</feature>
<feature type="region of interest" description="Disordered" evidence="5">
    <location>
        <begin position="1"/>
        <end position="23"/>
    </location>
</feature>
<evidence type="ECO:0000313" key="7">
    <source>
        <dbReference type="EMBL" id="EFI95674.1"/>
    </source>
</evidence>
<feature type="region of interest" description="Disordered" evidence="5">
    <location>
        <begin position="656"/>
        <end position="718"/>
    </location>
</feature>
<feature type="compositionally biased region" description="Low complexity" evidence="5">
    <location>
        <begin position="751"/>
        <end position="782"/>
    </location>
</feature>
<evidence type="ECO:0000256" key="1">
    <source>
        <dbReference type="ARBA" id="ARBA00004123"/>
    </source>
</evidence>
<dbReference type="Pfam" id="PF04082">
    <property type="entry name" value="Fungal_trans"/>
    <property type="match status" value="1"/>
</dbReference>
<feature type="compositionally biased region" description="Low complexity" evidence="5">
    <location>
        <begin position="797"/>
        <end position="813"/>
    </location>
</feature>
<dbReference type="InterPro" id="IPR036864">
    <property type="entry name" value="Zn2-C6_fun-type_DNA-bd_sf"/>
</dbReference>
<feature type="compositionally biased region" description="Polar residues" evidence="5">
    <location>
        <begin position="1"/>
        <end position="12"/>
    </location>
</feature>
<proteinExistence type="predicted"/>
<feature type="compositionally biased region" description="Pro residues" evidence="5">
    <location>
        <begin position="697"/>
        <end position="707"/>
    </location>
</feature>
<dbReference type="GO" id="GO:0008270">
    <property type="term" value="F:zinc ion binding"/>
    <property type="evidence" value="ECO:0007669"/>
    <property type="project" value="InterPro"/>
</dbReference>
<dbReference type="STRING" id="578458.D8Q9K1"/>
<dbReference type="KEGG" id="scm:SCHCO_02631700"/>
<name>D8Q9K1_SCHCM</name>